<dbReference type="InterPro" id="IPR004516">
    <property type="entry name" value="HisRS/HisZ"/>
</dbReference>
<keyword evidence="8" id="KW-0648">Protein biosynthesis</keyword>
<keyword evidence="16" id="KW-1185">Reference proteome</keyword>
<keyword evidence="5" id="KW-0963">Cytoplasm</keyword>
<accession>A0A7Y9RVI5</accession>
<sequence length="458" mass="50845">MSRGTPKPLSGFPEFLPAQREVERQVIEALSRTFELHGFANIETRAVEPLDQLLRKGETSKEVYLLRRLHEESEEGHAGMGLHFDLTVPFARYVLENAGKLEFPFRRYQIQKVWRGERPQDGRFREFVQADIDIVGQGELPFHHDVEVTRVMLHALGTLTSPDSIGLPGFTLQVNNRKLIQGFYLGLGISEDDGGVENTMRVIDKLDKMPEAKIRELLRDEAGLSDEQVDQCLALAAISAEDDSFADQVRELGVTHELLDEGLDELSALVRACAPLGNDRVRIRAELKIARGLDYYTGTVFETRLDGHDNLGSICSGGRYDALADDGRTTYPGVGISLGLSRVLVPLVNKGLLVADRTVPSVVLVALPDEESRVASDAIADSLRANGVPCEVAASAQKFGKQIRYAERRGIPFVWFTDRDGNHQVKDIRSGEQVDADPQAWLPPTNDLKPTIVRTDNQ</sequence>
<keyword evidence="15" id="KW-0436">Ligase</keyword>
<dbReference type="InterPro" id="IPR045864">
    <property type="entry name" value="aa-tRNA-synth_II/BPL/LPL"/>
</dbReference>
<feature type="binding site" evidence="12">
    <location>
        <position position="291"/>
    </location>
    <ligand>
        <name>L-histidine</name>
        <dbReference type="ChEBI" id="CHEBI:57595"/>
    </ligand>
</feature>
<dbReference type="InterPro" id="IPR015807">
    <property type="entry name" value="His-tRNA-ligase"/>
</dbReference>
<evidence type="ECO:0000256" key="5">
    <source>
        <dbReference type="ARBA" id="ARBA00022490"/>
    </source>
</evidence>
<evidence type="ECO:0000256" key="4">
    <source>
        <dbReference type="ARBA" id="ARBA00017399"/>
    </source>
</evidence>
<evidence type="ECO:0000259" key="14">
    <source>
        <dbReference type="PROSITE" id="PS50862"/>
    </source>
</evidence>
<evidence type="ECO:0000256" key="7">
    <source>
        <dbReference type="ARBA" id="ARBA00022840"/>
    </source>
</evidence>
<comment type="subunit">
    <text evidence="2">Homodimer.</text>
</comment>
<feature type="binding site" evidence="12">
    <location>
        <position position="133"/>
    </location>
    <ligand>
        <name>L-histidine</name>
        <dbReference type="ChEBI" id="CHEBI:57595"/>
    </ligand>
</feature>
<feature type="region of interest" description="Disordered" evidence="13">
    <location>
        <begin position="437"/>
        <end position="458"/>
    </location>
</feature>
<dbReference type="PANTHER" id="PTHR11476">
    <property type="entry name" value="HISTIDYL-TRNA SYNTHETASE"/>
    <property type="match status" value="1"/>
</dbReference>
<dbReference type="InterPro" id="IPR004154">
    <property type="entry name" value="Anticodon-bd"/>
</dbReference>
<feature type="binding site" evidence="12">
    <location>
        <position position="129"/>
    </location>
    <ligand>
        <name>L-histidine</name>
        <dbReference type="ChEBI" id="CHEBI:57595"/>
    </ligand>
</feature>
<reference evidence="15 16" key="1">
    <citation type="submission" date="2020-07" db="EMBL/GenBank/DDBJ databases">
        <title>Sequencing the genomes of 1000 actinobacteria strains.</title>
        <authorList>
            <person name="Klenk H.-P."/>
        </authorList>
    </citation>
    <scope>NUCLEOTIDE SEQUENCE [LARGE SCALE GENOMIC DNA]</scope>
    <source>
        <strain evidence="15 16">DSM 23819</strain>
    </source>
</reference>
<dbReference type="SUPFAM" id="SSF52954">
    <property type="entry name" value="Class II aaRS ABD-related"/>
    <property type="match status" value="1"/>
</dbReference>
<comment type="catalytic activity">
    <reaction evidence="10">
        <text>tRNA(His) + L-histidine + ATP = L-histidyl-tRNA(His) + AMP + diphosphate + H(+)</text>
        <dbReference type="Rhea" id="RHEA:17313"/>
        <dbReference type="Rhea" id="RHEA-COMP:9665"/>
        <dbReference type="Rhea" id="RHEA-COMP:9689"/>
        <dbReference type="ChEBI" id="CHEBI:15378"/>
        <dbReference type="ChEBI" id="CHEBI:30616"/>
        <dbReference type="ChEBI" id="CHEBI:33019"/>
        <dbReference type="ChEBI" id="CHEBI:57595"/>
        <dbReference type="ChEBI" id="CHEBI:78442"/>
        <dbReference type="ChEBI" id="CHEBI:78527"/>
        <dbReference type="ChEBI" id="CHEBI:456215"/>
        <dbReference type="EC" id="6.1.1.21"/>
    </reaction>
</comment>
<proteinExistence type="inferred from homology"/>
<gene>
    <name evidence="15" type="ORF">BJ980_000320</name>
</gene>
<keyword evidence="7" id="KW-0067">ATP-binding</keyword>
<dbReference type="GO" id="GO:0005737">
    <property type="term" value="C:cytoplasm"/>
    <property type="evidence" value="ECO:0007669"/>
    <property type="project" value="UniProtKB-UniRule"/>
</dbReference>
<dbReference type="CDD" id="cd00773">
    <property type="entry name" value="HisRS-like_core"/>
    <property type="match status" value="1"/>
</dbReference>
<dbReference type="PIRSF" id="PIRSF001549">
    <property type="entry name" value="His-tRNA_synth"/>
    <property type="match status" value="1"/>
</dbReference>
<dbReference type="Pfam" id="PF13393">
    <property type="entry name" value="tRNA-synt_His"/>
    <property type="match status" value="1"/>
</dbReference>
<dbReference type="GO" id="GO:0004821">
    <property type="term" value="F:histidine-tRNA ligase activity"/>
    <property type="evidence" value="ECO:0007669"/>
    <property type="project" value="UniProtKB-UniRule"/>
</dbReference>
<dbReference type="InterPro" id="IPR036621">
    <property type="entry name" value="Anticodon-bd_dom_sf"/>
</dbReference>
<evidence type="ECO:0000256" key="13">
    <source>
        <dbReference type="SAM" id="MobiDB-lite"/>
    </source>
</evidence>
<evidence type="ECO:0000256" key="1">
    <source>
        <dbReference type="ARBA" id="ARBA00008226"/>
    </source>
</evidence>
<evidence type="ECO:0000256" key="10">
    <source>
        <dbReference type="ARBA" id="ARBA00047639"/>
    </source>
</evidence>
<dbReference type="GO" id="GO:0006427">
    <property type="term" value="P:histidyl-tRNA aminoacylation"/>
    <property type="evidence" value="ECO:0007669"/>
    <property type="project" value="UniProtKB-UniRule"/>
</dbReference>
<feature type="binding site" evidence="12">
    <location>
        <begin position="85"/>
        <end position="87"/>
    </location>
    <ligand>
        <name>L-histidine</name>
        <dbReference type="ChEBI" id="CHEBI:57595"/>
    </ligand>
</feature>
<evidence type="ECO:0000313" key="15">
    <source>
        <dbReference type="EMBL" id="NYG57397.1"/>
    </source>
</evidence>
<dbReference type="GO" id="GO:0005524">
    <property type="term" value="F:ATP binding"/>
    <property type="evidence" value="ECO:0007669"/>
    <property type="project" value="UniProtKB-KW"/>
</dbReference>
<dbReference type="AlphaFoldDB" id="A0A7Y9RVI5"/>
<evidence type="ECO:0000256" key="2">
    <source>
        <dbReference type="ARBA" id="ARBA00011738"/>
    </source>
</evidence>
<dbReference type="InterPro" id="IPR006195">
    <property type="entry name" value="aa-tRNA-synth_II"/>
</dbReference>
<keyword evidence="6" id="KW-0547">Nucleotide-binding</keyword>
<comment type="similarity">
    <text evidence="1">Belongs to the class-II aminoacyl-tRNA synthetase family.</text>
</comment>
<feature type="binding site" evidence="12">
    <location>
        <position position="115"/>
    </location>
    <ligand>
        <name>L-histidine</name>
        <dbReference type="ChEBI" id="CHEBI:57595"/>
    </ligand>
</feature>
<evidence type="ECO:0000256" key="12">
    <source>
        <dbReference type="PIRSR" id="PIRSR001549-1"/>
    </source>
</evidence>
<dbReference type="EC" id="6.1.1.21" evidence="3 11"/>
<dbReference type="Pfam" id="PF03129">
    <property type="entry name" value="HGTP_anticodon"/>
    <property type="match status" value="1"/>
</dbReference>
<dbReference type="PROSITE" id="PS50862">
    <property type="entry name" value="AA_TRNA_LIGASE_II"/>
    <property type="match status" value="1"/>
</dbReference>
<feature type="binding site" evidence="12">
    <location>
        <begin position="295"/>
        <end position="296"/>
    </location>
    <ligand>
        <name>L-histidine</name>
        <dbReference type="ChEBI" id="CHEBI:57595"/>
    </ligand>
</feature>
<evidence type="ECO:0000256" key="9">
    <source>
        <dbReference type="ARBA" id="ARBA00023146"/>
    </source>
</evidence>
<dbReference type="RefSeq" id="WP_179500679.1">
    <property type="nucleotide sequence ID" value="NZ_JACCAA010000001.1"/>
</dbReference>
<dbReference type="PANTHER" id="PTHR11476:SF7">
    <property type="entry name" value="HISTIDINE--TRNA LIGASE"/>
    <property type="match status" value="1"/>
</dbReference>
<name>A0A7Y9RVI5_9ACTN</name>
<comment type="caution">
    <text evidence="15">The sequence shown here is derived from an EMBL/GenBank/DDBJ whole genome shotgun (WGS) entry which is preliminary data.</text>
</comment>
<evidence type="ECO:0000256" key="11">
    <source>
        <dbReference type="NCBIfam" id="TIGR00442"/>
    </source>
</evidence>
<organism evidence="15 16">
    <name type="scientific">Nocardioides daedukensis</name>
    <dbReference type="NCBI Taxonomy" id="634462"/>
    <lineage>
        <taxon>Bacteria</taxon>
        <taxon>Bacillati</taxon>
        <taxon>Actinomycetota</taxon>
        <taxon>Actinomycetes</taxon>
        <taxon>Propionibacteriales</taxon>
        <taxon>Nocardioidaceae</taxon>
        <taxon>Nocardioides</taxon>
    </lineage>
</organism>
<dbReference type="Gene3D" id="3.40.50.800">
    <property type="entry name" value="Anticodon-binding domain"/>
    <property type="match status" value="1"/>
</dbReference>
<evidence type="ECO:0000256" key="3">
    <source>
        <dbReference type="ARBA" id="ARBA00012815"/>
    </source>
</evidence>
<evidence type="ECO:0000256" key="6">
    <source>
        <dbReference type="ARBA" id="ARBA00022741"/>
    </source>
</evidence>
<dbReference type="NCBIfam" id="TIGR00442">
    <property type="entry name" value="hisS"/>
    <property type="match status" value="1"/>
</dbReference>
<dbReference type="Gene3D" id="3.30.930.10">
    <property type="entry name" value="Bira Bifunctional Protein, Domain 2"/>
    <property type="match status" value="1"/>
</dbReference>
<keyword evidence="9 15" id="KW-0030">Aminoacyl-tRNA synthetase</keyword>
<protein>
    <recommendedName>
        <fullName evidence="4 11">Histidine--tRNA ligase</fullName>
        <ecNumber evidence="3 11">6.1.1.21</ecNumber>
    </recommendedName>
</protein>
<dbReference type="EMBL" id="JACCAA010000001">
    <property type="protein sequence ID" value="NYG57397.1"/>
    <property type="molecule type" value="Genomic_DNA"/>
</dbReference>
<feature type="domain" description="Aminoacyl-transfer RNA synthetases class-II family profile" evidence="14">
    <location>
        <begin position="22"/>
        <end position="360"/>
    </location>
</feature>
<evidence type="ECO:0000256" key="8">
    <source>
        <dbReference type="ARBA" id="ARBA00022917"/>
    </source>
</evidence>
<evidence type="ECO:0000313" key="16">
    <source>
        <dbReference type="Proteomes" id="UP000540656"/>
    </source>
</evidence>
<dbReference type="Proteomes" id="UP000540656">
    <property type="component" value="Unassembled WGS sequence"/>
</dbReference>
<dbReference type="InterPro" id="IPR041715">
    <property type="entry name" value="HisRS-like_core"/>
</dbReference>
<dbReference type="SUPFAM" id="SSF55681">
    <property type="entry name" value="Class II aaRS and biotin synthetases"/>
    <property type="match status" value="1"/>
</dbReference>